<dbReference type="InterPro" id="IPR011990">
    <property type="entry name" value="TPR-like_helical_dom_sf"/>
</dbReference>
<dbReference type="PROSITE" id="PS50005">
    <property type="entry name" value="TPR"/>
    <property type="match status" value="1"/>
</dbReference>
<keyword evidence="2 3" id="KW-0802">TPR repeat</keyword>
<accession>A0A0D2L7Q7</accession>
<feature type="repeat" description="TPR" evidence="3">
    <location>
        <begin position="10"/>
        <end position="43"/>
    </location>
</feature>
<gene>
    <name evidence="4" type="ORF">HYPSUDRAFT_163391</name>
</gene>
<dbReference type="OrthoDB" id="2423701at2759"/>
<dbReference type="GO" id="GO:0006620">
    <property type="term" value="P:post-translational protein targeting to endoplasmic reticulum membrane"/>
    <property type="evidence" value="ECO:0007669"/>
    <property type="project" value="TreeGrafter"/>
</dbReference>
<protein>
    <recommendedName>
        <fullName evidence="6">TPR-like protein</fullName>
    </recommendedName>
</protein>
<evidence type="ECO:0000313" key="4">
    <source>
        <dbReference type="EMBL" id="KJA23167.1"/>
    </source>
</evidence>
<evidence type="ECO:0008006" key="6">
    <source>
        <dbReference type="Google" id="ProtNLM"/>
    </source>
</evidence>
<dbReference type="OMA" id="AWYSFFV"/>
<dbReference type="Proteomes" id="UP000054270">
    <property type="component" value="Unassembled WGS sequence"/>
</dbReference>
<evidence type="ECO:0000256" key="2">
    <source>
        <dbReference type="ARBA" id="ARBA00022803"/>
    </source>
</evidence>
<sequence length="554" mass="62443">MPPKPCYSNAERLKAQGNEFHQKGQYQAAHRKYTEAIKEDPTNAIYYANRAASSLAMNEYLDAAGDANKAKDLDPNYAKAWSRLGSATFASSFRALAAYDASVNAWKTALECLPPKEQSNESQKTLRAQFAAGLAKARKAQNTPIDQDRMIPLANDKNMPWTKAAELEADYVAKQKHSSAFVILVAYREFKEGVDAMMKVKKTYENGHTKWFGKAGALADISNGVLRDPRVFHLNGSDWIDKFNEQVSFEAQLYNAWVQGGAKTIKQEAPQRLKKEGWDSVRFALSITIRAWLMLGLLANSTGIYSTAMEYYSRIIDVLDWGAHTWRDVPLEDRGVIFEKTFIRAAKRLKLATMHTCITTKETGVVVTRDELVEFARNIIAETDANPPPLPNDLDFADLASFWMYPKGEALSILGWHHMQLGHEAKNAEDAQNAYSQSSIFYINASLSYPRDEEATLTFYKVAVEAFWYMPEGYNLKRMLGLLHQIGLYYADVMKIWEHSAAAKGREKQLLHALEVAARCQDAMEAGEITLEDVVRPKEWEPLCKWGGKGVIYV</sequence>
<keyword evidence="5" id="KW-1185">Reference proteome</keyword>
<dbReference type="STRING" id="945553.A0A0D2L7Q7"/>
<proteinExistence type="predicted"/>
<name>A0A0D2L7Q7_HYPSF</name>
<dbReference type="GO" id="GO:0072380">
    <property type="term" value="C:TRC complex"/>
    <property type="evidence" value="ECO:0007669"/>
    <property type="project" value="TreeGrafter"/>
</dbReference>
<dbReference type="Gene3D" id="1.25.40.10">
    <property type="entry name" value="Tetratricopeptide repeat domain"/>
    <property type="match status" value="1"/>
</dbReference>
<reference evidence="5" key="1">
    <citation type="submission" date="2014-04" db="EMBL/GenBank/DDBJ databases">
        <title>Evolutionary Origins and Diversification of the Mycorrhizal Mutualists.</title>
        <authorList>
            <consortium name="DOE Joint Genome Institute"/>
            <consortium name="Mycorrhizal Genomics Consortium"/>
            <person name="Kohler A."/>
            <person name="Kuo A."/>
            <person name="Nagy L.G."/>
            <person name="Floudas D."/>
            <person name="Copeland A."/>
            <person name="Barry K.W."/>
            <person name="Cichocki N."/>
            <person name="Veneault-Fourrey C."/>
            <person name="LaButti K."/>
            <person name="Lindquist E.A."/>
            <person name="Lipzen A."/>
            <person name="Lundell T."/>
            <person name="Morin E."/>
            <person name="Murat C."/>
            <person name="Riley R."/>
            <person name="Ohm R."/>
            <person name="Sun H."/>
            <person name="Tunlid A."/>
            <person name="Henrissat B."/>
            <person name="Grigoriev I.V."/>
            <person name="Hibbett D.S."/>
            <person name="Martin F."/>
        </authorList>
    </citation>
    <scope>NUCLEOTIDE SEQUENCE [LARGE SCALE GENOMIC DNA]</scope>
    <source>
        <strain evidence="5">FD-334 SS-4</strain>
    </source>
</reference>
<keyword evidence="1" id="KW-0677">Repeat</keyword>
<dbReference type="SMART" id="SM00028">
    <property type="entry name" value="TPR"/>
    <property type="match status" value="3"/>
</dbReference>
<dbReference type="InterPro" id="IPR019734">
    <property type="entry name" value="TPR_rpt"/>
</dbReference>
<evidence type="ECO:0000256" key="3">
    <source>
        <dbReference type="PROSITE-ProRule" id="PRU00339"/>
    </source>
</evidence>
<dbReference type="SUPFAM" id="SSF48452">
    <property type="entry name" value="TPR-like"/>
    <property type="match status" value="1"/>
</dbReference>
<dbReference type="AlphaFoldDB" id="A0A0D2L7Q7"/>
<organism evidence="4 5">
    <name type="scientific">Hypholoma sublateritium (strain FD-334 SS-4)</name>
    <dbReference type="NCBI Taxonomy" id="945553"/>
    <lineage>
        <taxon>Eukaryota</taxon>
        <taxon>Fungi</taxon>
        <taxon>Dikarya</taxon>
        <taxon>Basidiomycota</taxon>
        <taxon>Agaricomycotina</taxon>
        <taxon>Agaricomycetes</taxon>
        <taxon>Agaricomycetidae</taxon>
        <taxon>Agaricales</taxon>
        <taxon>Agaricineae</taxon>
        <taxon>Strophariaceae</taxon>
        <taxon>Hypholoma</taxon>
    </lineage>
</organism>
<dbReference type="PANTHER" id="PTHR45831">
    <property type="entry name" value="LD24721P"/>
    <property type="match status" value="1"/>
</dbReference>
<dbReference type="GO" id="GO:0060090">
    <property type="term" value="F:molecular adaptor activity"/>
    <property type="evidence" value="ECO:0007669"/>
    <property type="project" value="TreeGrafter"/>
</dbReference>
<dbReference type="EMBL" id="KN817544">
    <property type="protein sequence ID" value="KJA23167.1"/>
    <property type="molecule type" value="Genomic_DNA"/>
</dbReference>
<dbReference type="GO" id="GO:0016020">
    <property type="term" value="C:membrane"/>
    <property type="evidence" value="ECO:0007669"/>
    <property type="project" value="TreeGrafter"/>
</dbReference>
<dbReference type="Pfam" id="PF13414">
    <property type="entry name" value="TPR_11"/>
    <property type="match status" value="1"/>
</dbReference>
<evidence type="ECO:0000313" key="5">
    <source>
        <dbReference type="Proteomes" id="UP000054270"/>
    </source>
</evidence>
<dbReference type="PANTHER" id="PTHR45831:SF2">
    <property type="entry name" value="LD24721P"/>
    <property type="match status" value="1"/>
</dbReference>
<evidence type="ECO:0000256" key="1">
    <source>
        <dbReference type="ARBA" id="ARBA00022737"/>
    </source>
</evidence>
<dbReference type="InterPro" id="IPR047150">
    <property type="entry name" value="SGT"/>
</dbReference>